<protein>
    <submittedName>
        <fullName evidence="4">Putative reverse transcriptase domain-containing protein</fullName>
    </submittedName>
</protein>
<feature type="compositionally biased region" description="Polar residues" evidence="1">
    <location>
        <begin position="457"/>
        <end position="467"/>
    </location>
</feature>
<feature type="region of interest" description="Disordered" evidence="1">
    <location>
        <begin position="337"/>
        <end position="430"/>
    </location>
</feature>
<dbReference type="EMBL" id="BKCJ010021058">
    <property type="protein sequence ID" value="GEV34998.1"/>
    <property type="molecule type" value="Genomic_DNA"/>
</dbReference>
<dbReference type="PANTHER" id="PTHR46148:SF59">
    <property type="entry name" value="NUCLEOTIDYLTRANSFERASE, RIBONUCLEASE H"/>
    <property type="match status" value="1"/>
</dbReference>
<organism evidence="4">
    <name type="scientific">Tanacetum cinerariifolium</name>
    <name type="common">Dalmatian daisy</name>
    <name type="synonym">Chrysanthemum cinerariifolium</name>
    <dbReference type="NCBI Taxonomy" id="118510"/>
    <lineage>
        <taxon>Eukaryota</taxon>
        <taxon>Viridiplantae</taxon>
        <taxon>Streptophyta</taxon>
        <taxon>Embryophyta</taxon>
        <taxon>Tracheophyta</taxon>
        <taxon>Spermatophyta</taxon>
        <taxon>Magnoliopsida</taxon>
        <taxon>eudicotyledons</taxon>
        <taxon>Gunneridae</taxon>
        <taxon>Pentapetalae</taxon>
        <taxon>asterids</taxon>
        <taxon>campanulids</taxon>
        <taxon>Asterales</taxon>
        <taxon>Asteraceae</taxon>
        <taxon>Asteroideae</taxon>
        <taxon>Anthemideae</taxon>
        <taxon>Anthemidinae</taxon>
        <taxon>Tanacetum</taxon>
    </lineage>
</organism>
<name>A0A699GMP0_TANCI</name>
<feature type="compositionally biased region" description="Polar residues" evidence="1">
    <location>
        <begin position="729"/>
        <end position="738"/>
    </location>
</feature>
<feature type="compositionally biased region" description="Polar residues" evidence="1">
    <location>
        <begin position="1734"/>
        <end position="1743"/>
    </location>
</feature>
<keyword evidence="4" id="KW-0695">RNA-directed DNA polymerase</keyword>
<evidence type="ECO:0000256" key="1">
    <source>
        <dbReference type="SAM" id="MobiDB-lite"/>
    </source>
</evidence>
<feature type="region of interest" description="Disordered" evidence="1">
    <location>
        <begin position="1304"/>
        <end position="1329"/>
    </location>
</feature>
<evidence type="ECO:0000259" key="3">
    <source>
        <dbReference type="Pfam" id="PF24626"/>
    </source>
</evidence>
<dbReference type="Gene3D" id="1.10.340.70">
    <property type="match status" value="1"/>
</dbReference>
<dbReference type="GO" id="GO:0003964">
    <property type="term" value="F:RNA-directed DNA polymerase activity"/>
    <property type="evidence" value="ECO:0007669"/>
    <property type="project" value="UniProtKB-KW"/>
</dbReference>
<accession>A0A699GMP0</accession>
<comment type="caution">
    <text evidence="4">The sequence shown here is derived from an EMBL/GenBank/DDBJ whole genome shotgun (WGS) entry which is preliminary data.</text>
</comment>
<proteinExistence type="predicted"/>
<feature type="compositionally biased region" description="Low complexity" evidence="1">
    <location>
        <begin position="473"/>
        <end position="486"/>
    </location>
</feature>
<dbReference type="InterPro" id="IPR041588">
    <property type="entry name" value="Integrase_H2C2"/>
</dbReference>
<feature type="compositionally biased region" description="Basic residues" evidence="1">
    <location>
        <begin position="369"/>
        <end position="384"/>
    </location>
</feature>
<feature type="region of interest" description="Disordered" evidence="1">
    <location>
        <begin position="449"/>
        <end position="493"/>
    </location>
</feature>
<feature type="compositionally biased region" description="Pro residues" evidence="1">
    <location>
        <begin position="1790"/>
        <end position="1799"/>
    </location>
</feature>
<feature type="region of interest" description="Disordered" evidence="1">
    <location>
        <begin position="700"/>
        <end position="744"/>
    </location>
</feature>
<feature type="domain" description="Integrase zinc-binding" evidence="2">
    <location>
        <begin position="1427"/>
        <end position="1471"/>
    </location>
</feature>
<dbReference type="Pfam" id="PF17921">
    <property type="entry name" value="Integrase_H2C2"/>
    <property type="match status" value="1"/>
</dbReference>
<feature type="compositionally biased region" description="Basic and acidic residues" evidence="1">
    <location>
        <begin position="351"/>
        <end position="368"/>
    </location>
</feature>
<feature type="region of interest" description="Disordered" evidence="1">
    <location>
        <begin position="1682"/>
        <end position="1799"/>
    </location>
</feature>
<sequence length="1799" mass="202922">MSSPNHFTSNIEDAFSSNFLGYTTASSGNISPDPPNNLSKYLFASLDISPFHNVQAYNAAANKPPIPPQDPITPPTILTPSPVIFDEKKFLGCFQRMIFGGRFSQLSYVSSPSLSKPGENFSFGWHLDELHVTWAHLEKKQTRLRTNTMTLEDLCSQSLETASPSTPDAVTLRLVTASHVSRRPNNKCVVNADVFRTILDIYLKVKGVNFIDVPDDDTTLAFLIKLGYKGPLYNHTNMFVDHIHQPWRTLAVIINKCPSGKTVIINHFLKQHDSLSNLKFQHSHTIKDDGIVCRLKFVRIGKDYPEYRLPIPETMLTEAIKQFESYRMFIKYSTGQIRPKKSKGKGSQGKKTADDSQKTFDVSVESKPKPKSVKRKTSSKRKVKKTAEEAEAARQVHATHAKIMTESLLKLTRRRKSGKVTSNPPKKLKGVPSLTLEEQKAADIMQALKESKRQPGTRGSSEGTSTKPEVLDESTVVSTTSSEGTGTKPGVPDKEKEITKENVILEWGSEQENDFDKCDEEVTDAVKADAKKTSKIKDDPKKIELPPTCSSLSVSSCFDDQLFKLSSESYLVSTIKDTIDTEINSLLEVKIQSEVLHTQSLSVLTNATTLPSPSISTTPYVPQQTTTLIPTPTIITDVPTVTIAISESDALSVVQLRVAKLEKYVSDLKKIDLSAEALAALKTQAPSVVDNYLGSIVGDTKRRRTKESESSKKPSSTKETSKGKAPTKGSKTGESASANEPVEEPIAEVVLDQPEYPWFNQMVSATKDPLTFNDLMATPIDISKPLPLQCPTGHRTVAVDYFFNNDLEYMKTSDPKVTYTTSITKTKAARYKIKGIEDMVPIFWSTINMRIRKMLKRESSIGVKDVNCGTDLRYGHLEEIVLKRSDQHLYKFKEGIVYKDLNKKRVLRAHELYKFSDGTLKSIHDEIHHRVLDFCLDYNTEMPTRKWTAIDRKRPGLMIELIDKRLREREIIRNLELLVILNGDSPIPTRVVDGVVQPVAPTTAEQRLAKKNELKAICTLLMALPDKHQLKFNIHKDAKSLMEAIENRFGGNKEIKKVQKTLLKQQYENFAGSSSKSLDQIHDRLQKLISQLEIFEIYEAEVKSSSSTSPTTQNIAFVSSQNTDITNESVSVVTSVSTASTKVSVSAVPNEMDLKWQMAMLAMRARRRNVPVETSTSNALVLQCDGVGTMIGAFRQVKNQQTMPSWHSPPQVLQVLTISSESDVSMPTSLVRDRYKSGEGYHVVFPPYTGTFMPPKPDLVIYDALTAHETVLTVLNVEPSTTKPNKDLYQSNRPSAPIIKDWVSDSEDESEGEHMPTHKKVKALSSAPSIKQVEHPTPAENLRKDILNSRGHRHSWNRKAYFVCKSLTHLIKDCDYYEKKMVQKPTEARKEENYGAEDLGRMIKKLEPHVDGTLCLKNKSWIPCFGNLRVLIMHESHKSKYSIHPGSDKMYQDLKKLYWWPNIKAEIATYVGKRLDGETDEIVLEGSSLETWSAGFDHLRSRRQKSYADKRRKPLEFQVGDKVMLKVSPWKGVIRFEKQGKLNPRYIRPFKILSKVGTVAYRLELPEQLSRVHSTFHVSYLKKCLSDEQLAIPLDEIHVDDKLNFIEKPVKIIDHEVKRLKQSRIPIVKVRWNSRRGPEYTWEREDQMQKNEIDIETLFTNALMEALIEDENAMDKGVADTVKDHKRKHDDDEDPLAGPNQDKQTKRRRTKESESSKKPSSTKETLKDKAPTKGSKTGKSASANKPVEEPIAEVVMDDVGNDVARDDNQPQDTLKPKTRKTLNPEWFKQPPRPLTPDSE</sequence>
<evidence type="ECO:0000259" key="2">
    <source>
        <dbReference type="Pfam" id="PF17921"/>
    </source>
</evidence>
<reference evidence="4" key="1">
    <citation type="journal article" date="2019" name="Sci. Rep.">
        <title>Draft genome of Tanacetum cinerariifolium, the natural source of mosquito coil.</title>
        <authorList>
            <person name="Yamashiro T."/>
            <person name="Shiraishi A."/>
            <person name="Satake H."/>
            <person name="Nakayama K."/>
        </authorList>
    </citation>
    <scope>NUCLEOTIDE SEQUENCE</scope>
</reference>
<evidence type="ECO:0000313" key="4">
    <source>
        <dbReference type="EMBL" id="GEV34998.1"/>
    </source>
</evidence>
<keyword evidence="4" id="KW-0808">Transferase</keyword>
<dbReference type="Pfam" id="PF24626">
    <property type="entry name" value="SH3_Tf2-1"/>
    <property type="match status" value="1"/>
</dbReference>
<feature type="domain" description="Tf2-1-like SH3-like" evidence="3">
    <location>
        <begin position="1520"/>
        <end position="1584"/>
    </location>
</feature>
<dbReference type="InterPro" id="IPR056924">
    <property type="entry name" value="SH3_Tf2-1"/>
</dbReference>
<dbReference type="PANTHER" id="PTHR46148">
    <property type="entry name" value="CHROMO DOMAIN-CONTAINING PROTEIN"/>
    <property type="match status" value="1"/>
</dbReference>
<feature type="compositionally biased region" description="Basic and acidic residues" evidence="1">
    <location>
        <begin position="385"/>
        <end position="394"/>
    </location>
</feature>
<gene>
    <name evidence="4" type="ORF">Tci_106975</name>
</gene>
<keyword evidence="4" id="KW-0548">Nucleotidyltransferase</keyword>